<dbReference type="InterPro" id="IPR000313">
    <property type="entry name" value="PWWP_dom"/>
</dbReference>
<feature type="region of interest" description="Disordered" evidence="1">
    <location>
        <begin position="691"/>
        <end position="729"/>
    </location>
</feature>
<reference evidence="3 4" key="1">
    <citation type="journal article" date="2023" name="Plants (Basel)">
        <title>Bridging the Gap: Combining Genomics and Transcriptomics Approaches to Understand Stylosanthes scabra, an Orphan Legume from the Brazilian Caatinga.</title>
        <authorList>
            <person name="Ferreira-Neto J.R.C."/>
            <person name="da Silva M.D."/>
            <person name="Binneck E."/>
            <person name="de Melo N.F."/>
            <person name="da Silva R.H."/>
            <person name="de Melo A.L.T.M."/>
            <person name="Pandolfi V."/>
            <person name="Bustamante F.O."/>
            <person name="Brasileiro-Vidal A.C."/>
            <person name="Benko-Iseppon A.M."/>
        </authorList>
    </citation>
    <scope>NUCLEOTIDE SEQUENCE [LARGE SCALE GENOMIC DNA]</scope>
    <source>
        <tissue evidence="3">Leaves</tissue>
    </source>
</reference>
<dbReference type="SUPFAM" id="SSF63748">
    <property type="entry name" value="Tudor/PWWP/MBT"/>
    <property type="match status" value="1"/>
</dbReference>
<evidence type="ECO:0000259" key="2">
    <source>
        <dbReference type="PROSITE" id="PS50812"/>
    </source>
</evidence>
<keyword evidence="4" id="KW-1185">Reference proteome</keyword>
<dbReference type="Pfam" id="PF00855">
    <property type="entry name" value="PWWP"/>
    <property type="match status" value="1"/>
</dbReference>
<dbReference type="PROSITE" id="PS50812">
    <property type="entry name" value="PWWP"/>
    <property type="match status" value="1"/>
</dbReference>
<dbReference type="Proteomes" id="UP001341840">
    <property type="component" value="Unassembled WGS sequence"/>
</dbReference>
<dbReference type="EMBL" id="JASCZI010181465">
    <property type="protein sequence ID" value="MED6183772.1"/>
    <property type="molecule type" value="Genomic_DNA"/>
</dbReference>
<protein>
    <recommendedName>
        <fullName evidence="2">PWWP domain-containing protein</fullName>
    </recommendedName>
</protein>
<feature type="region of interest" description="Disordered" evidence="1">
    <location>
        <begin position="1"/>
        <end position="24"/>
    </location>
</feature>
<dbReference type="SMART" id="SM00293">
    <property type="entry name" value="PWWP"/>
    <property type="match status" value="1"/>
</dbReference>
<feature type="domain" description="PWWP" evidence="2">
    <location>
        <begin position="190"/>
        <end position="252"/>
    </location>
</feature>
<feature type="compositionally biased region" description="Basic and acidic residues" evidence="1">
    <location>
        <begin position="137"/>
        <end position="148"/>
    </location>
</feature>
<dbReference type="CDD" id="cd05162">
    <property type="entry name" value="PWWP"/>
    <property type="match status" value="1"/>
</dbReference>
<gene>
    <name evidence="3" type="ORF">PIB30_040833</name>
</gene>
<evidence type="ECO:0000256" key="1">
    <source>
        <dbReference type="SAM" id="MobiDB-lite"/>
    </source>
</evidence>
<dbReference type="InterPro" id="IPR053063">
    <property type="entry name" value="PWWP_domain_containing_PDP"/>
</dbReference>
<name>A0ABU6WD49_9FABA</name>
<comment type="caution">
    <text evidence="3">The sequence shown here is derived from an EMBL/GenBank/DDBJ whole genome shotgun (WGS) entry which is preliminary data.</text>
</comment>
<evidence type="ECO:0000313" key="4">
    <source>
        <dbReference type="Proteomes" id="UP001341840"/>
    </source>
</evidence>
<dbReference type="Gene3D" id="2.30.30.140">
    <property type="match status" value="1"/>
</dbReference>
<feature type="region of interest" description="Disordered" evidence="1">
    <location>
        <begin position="458"/>
        <end position="628"/>
    </location>
</feature>
<organism evidence="3 4">
    <name type="scientific">Stylosanthes scabra</name>
    <dbReference type="NCBI Taxonomy" id="79078"/>
    <lineage>
        <taxon>Eukaryota</taxon>
        <taxon>Viridiplantae</taxon>
        <taxon>Streptophyta</taxon>
        <taxon>Embryophyta</taxon>
        <taxon>Tracheophyta</taxon>
        <taxon>Spermatophyta</taxon>
        <taxon>Magnoliopsida</taxon>
        <taxon>eudicotyledons</taxon>
        <taxon>Gunneridae</taxon>
        <taxon>Pentapetalae</taxon>
        <taxon>rosids</taxon>
        <taxon>fabids</taxon>
        <taxon>Fabales</taxon>
        <taxon>Fabaceae</taxon>
        <taxon>Papilionoideae</taxon>
        <taxon>50 kb inversion clade</taxon>
        <taxon>dalbergioids sensu lato</taxon>
        <taxon>Dalbergieae</taxon>
        <taxon>Pterocarpus clade</taxon>
        <taxon>Stylosanthes</taxon>
    </lineage>
</organism>
<feature type="compositionally biased region" description="Basic and acidic residues" evidence="1">
    <location>
        <begin position="542"/>
        <end position="563"/>
    </location>
</feature>
<evidence type="ECO:0000313" key="3">
    <source>
        <dbReference type="EMBL" id="MED6183772.1"/>
    </source>
</evidence>
<accession>A0ABU6WD49</accession>
<sequence length="895" mass="97679">MGIVKSGPDVPAEGSLPSQGEPRAQCLEKEKNEELKEHASAVVIENGGGKENGDGVGVVEVLKSSVLETKVSVKLKGGDSDSEMNGVSSLLQMRGSGESLDASHGAEKPDSVDDGSKKRVAEGDGLKEGASVAIGSGEERSDGKKSEEEVKDDDGDGGNIVPTDVPIEEAGEDVDDEVDELSDAGHGFSVGDFVWGKIKSHPWWPGRIYDPSDASDYALKLKQKNRQLLVAYFGDGTFAWCHPSQLKLFEENFNEMAKQSTTKAFVNAVQEAVNQVGMLLDMKMSQPFLVNESMPGFTLPLAKNAGIKNGTLVPENGVERLLAVPMEPMEILARVKQAAEMIAIASILELETLKARLSAFYLSRGGYKLAHFEDPKPVLGLEDKMMDETVYAGNGKSAVEVPVQGPFEEDYSASPMSLKLCVSGNSQGPSGNTPNHRRKQKSMAEIMGEDKDVLAMDKEGDETEETLHAIVSTGRKRRRDREVAMSSKPVQERKELDVDTVANVQNAENKGSGGNENSDKGTLPKSEEMKEAFGGEDISSSSRKENNAEGNTKEQNEKGSLFRERKRSKYLSPPFTTSLEHLASGRAAGQPSPRTPKFNGETFKENPTKEASVGCVLSDDPSHQTQGEETKAIDLKKIQVDPCEILSEFQHAAVSPQTPRDSASLETLLDFIFAFRSSMYRHGSLYKVYKGSRPGRKRKKSETDQSEHLSPNNESAGPRKHRKRKQTENTSAAELIVSFWPGSTLPSKSDVVEIYSKFGELNMAETDMFRTNYTARVCFLRASDAENALNQSQITNPFGSSDVTFQLKYLSSSGDKFKSKRSASTKKEENTTLSVSLPKGNEASKLNYLREKLQVLTSMLEASDEKSHEEVKNKVVSGMKDLLDDVDKMVGFSSS</sequence>
<feature type="region of interest" description="Disordered" evidence="1">
    <location>
        <begin position="76"/>
        <end position="170"/>
    </location>
</feature>
<feature type="region of interest" description="Disordered" evidence="1">
    <location>
        <begin position="816"/>
        <end position="835"/>
    </location>
</feature>
<feature type="compositionally biased region" description="Basic and acidic residues" evidence="1">
    <location>
        <begin position="104"/>
        <end position="127"/>
    </location>
</feature>
<proteinExistence type="predicted"/>
<dbReference type="PANTHER" id="PTHR42851">
    <property type="entry name" value="ALDOLASE-RELATED"/>
    <property type="match status" value="1"/>
</dbReference>
<dbReference type="PANTHER" id="PTHR42851:SF12">
    <property type="entry name" value="PWWP DOMAIN PROTEIN"/>
    <property type="match status" value="1"/>
</dbReference>